<keyword evidence="11 14" id="KW-0413">Isomerase</keyword>
<evidence type="ECO:0000256" key="12">
    <source>
        <dbReference type="SAM" id="Phobius"/>
    </source>
</evidence>
<evidence type="ECO:0000256" key="7">
    <source>
        <dbReference type="ARBA" id="ARBA00023186"/>
    </source>
</evidence>
<gene>
    <name evidence="14" type="ORF">GM668_19460</name>
</gene>
<evidence type="ECO:0000256" key="9">
    <source>
        <dbReference type="ARBA" id="ARBA00040743"/>
    </source>
</evidence>
<keyword evidence="15" id="KW-1185">Reference proteome</keyword>
<dbReference type="InterPro" id="IPR052029">
    <property type="entry name" value="PpiD_chaperone"/>
</dbReference>
<dbReference type="PANTHER" id="PTHR47529">
    <property type="entry name" value="PEPTIDYL-PROLYL CIS-TRANS ISOMERASE D"/>
    <property type="match status" value="1"/>
</dbReference>
<dbReference type="GO" id="GO:0005886">
    <property type="term" value="C:plasma membrane"/>
    <property type="evidence" value="ECO:0007669"/>
    <property type="project" value="UniProtKB-SubCell"/>
</dbReference>
<sequence>MFEFIRTHQKLMQILLAILIVPSFVLVGVSGYKSFGDDANTLAKIDGHALTRQEWEQAQRKQLDMYRQRLGQQFDQKMFDTPEFRQSVLDQLITERAITAEAARNHLTLSPAKLQKLILEAIKDVPGIFKPDGSIDMEVYRRVLAQSQGLTPEGYQQLVMKSETTQQVGGSVALTGFVPHTVAKLVSDFGAQEREVQELAFPAQQFMDKVKVTDEMVKAFYEKNSKMFETPEQAKIEYVVFNAAAVSSQVTVSDEEVAAYYNGNAKRYTAPEQRRASQIMVALKPGASAADKAAAKAKAEAILAEVKKAPADFAKVAKAKSEDPVSAPQGGDMDVLDRASLPKSLGDAAFAAKQGDIIGPIETEFGFHIVTITSLKPESVKPLAEVKEEIAAELKNQKAGKKYSEMAEAFTNTVYEQADSLKPVVDKLKLEVKTADVAGRTPSPAAGQAPYNNAKFLTALFSDDVLKNKRNTEAVEVAPSTLVSGRIVEYKPAAKRPLADVEPMIRQRVQIEESVKLAKKEGEAKLAAAKANGSAEGFAAAKLVSRANPNGVNQAAAAEIMKADVSKLPAYVGVEIPGMGYGVYRIGKVQQPAQQDAAQRQAEEQQISGMLSQQELYMYVDALKQKAKVKMLGSVTAPAKTDTAN</sequence>
<comment type="subcellular location">
    <subcellularLocation>
        <location evidence="1">Cell inner membrane</location>
        <topology evidence="1">Single-pass type II membrane protein</topology>
        <orientation evidence="1">Periplasmic side</orientation>
    </subcellularLocation>
</comment>
<keyword evidence="3" id="KW-0997">Cell inner membrane</keyword>
<dbReference type="InterPro" id="IPR000297">
    <property type="entry name" value="PPIase_PpiC"/>
</dbReference>
<evidence type="ECO:0000313" key="14">
    <source>
        <dbReference type="EMBL" id="MTW04263.1"/>
    </source>
</evidence>
<protein>
    <recommendedName>
        <fullName evidence="9">Periplasmic chaperone PpiD</fullName>
    </recommendedName>
    <alternativeName>
        <fullName evidence="10">Periplasmic folding chaperone</fullName>
    </alternativeName>
</protein>
<dbReference type="Gene3D" id="3.10.50.40">
    <property type="match status" value="1"/>
</dbReference>
<evidence type="ECO:0000256" key="2">
    <source>
        <dbReference type="ARBA" id="ARBA00022475"/>
    </source>
</evidence>
<keyword evidence="5 12" id="KW-1133">Transmembrane helix</keyword>
<dbReference type="EMBL" id="WNLA01000014">
    <property type="protein sequence ID" value="MTW04263.1"/>
    <property type="molecule type" value="Genomic_DNA"/>
</dbReference>
<evidence type="ECO:0000256" key="8">
    <source>
        <dbReference type="ARBA" id="ARBA00038408"/>
    </source>
</evidence>
<evidence type="ECO:0000256" key="11">
    <source>
        <dbReference type="PROSITE-ProRule" id="PRU00278"/>
    </source>
</evidence>
<feature type="transmembrane region" description="Helical" evidence="12">
    <location>
        <begin position="12"/>
        <end position="32"/>
    </location>
</feature>
<feature type="domain" description="PpiC" evidence="13">
    <location>
        <begin position="271"/>
        <end position="374"/>
    </location>
</feature>
<evidence type="ECO:0000256" key="10">
    <source>
        <dbReference type="ARBA" id="ARBA00042775"/>
    </source>
</evidence>
<organism evidence="14 15">
    <name type="scientific">Pseudoduganella ginsengisoli</name>
    <dbReference type="NCBI Taxonomy" id="1462440"/>
    <lineage>
        <taxon>Bacteria</taxon>
        <taxon>Pseudomonadati</taxon>
        <taxon>Pseudomonadota</taxon>
        <taxon>Betaproteobacteria</taxon>
        <taxon>Burkholderiales</taxon>
        <taxon>Oxalobacteraceae</taxon>
        <taxon>Telluria group</taxon>
        <taxon>Pseudoduganella</taxon>
    </lineage>
</organism>
<dbReference type="AlphaFoldDB" id="A0A6L6Q305"/>
<dbReference type="OrthoDB" id="9812372at2"/>
<dbReference type="InterPro" id="IPR027304">
    <property type="entry name" value="Trigger_fact/SurA_dom_sf"/>
</dbReference>
<dbReference type="Gene3D" id="1.10.4030.10">
    <property type="entry name" value="Porin chaperone SurA, peptide-binding domain"/>
    <property type="match status" value="1"/>
</dbReference>
<dbReference type="GO" id="GO:0003755">
    <property type="term" value="F:peptidyl-prolyl cis-trans isomerase activity"/>
    <property type="evidence" value="ECO:0007669"/>
    <property type="project" value="UniProtKB-KW"/>
</dbReference>
<keyword evidence="2" id="KW-1003">Cell membrane</keyword>
<dbReference type="SUPFAM" id="SSF54534">
    <property type="entry name" value="FKBP-like"/>
    <property type="match status" value="1"/>
</dbReference>
<dbReference type="InterPro" id="IPR046357">
    <property type="entry name" value="PPIase_dom_sf"/>
</dbReference>
<keyword evidence="11" id="KW-0697">Rotamase</keyword>
<dbReference type="PANTHER" id="PTHR47529:SF1">
    <property type="entry name" value="PERIPLASMIC CHAPERONE PPID"/>
    <property type="match status" value="1"/>
</dbReference>
<proteinExistence type="inferred from homology"/>
<evidence type="ECO:0000256" key="3">
    <source>
        <dbReference type="ARBA" id="ARBA00022519"/>
    </source>
</evidence>
<evidence type="ECO:0000256" key="1">
    <source>
        <dbReference type="ARBA" id="ARBA00004382"/>
    </source>
</evidence>
<dbReference type="Gene3D" id="6.10.140.970">
    <property type="match status" value="1"/>
</dbReference>
<dbReference type="SUPFAM" id="SSF109998">
    <property type="entry name" value="Triger factor/SurA peptide-binding domain-like"/>
    <property type="match status" value="1"/>
</dbReference>
<comment type="similarity">
    <text evidence="8">Belongs to the PpiD chaperone family.</text>
</comment>
<keyword evidence="7" id="KW-0143">Chaperone</keyword>
<dbReference type="RefSeq" id="WP_155440618.1">
    <property type="nucleotide sequence ID" value="NZ_WNLA01000014.1"/>
</dbReference>
<accession>A0A6L6Q305</accession>
<reference evidence="14 15" key="1">
    <citation type="submission" date="2019-11" db="EMBL/GenBank/DDBJ databases">
        <title>Type strains purchased from KCTC, JCM and DSMZ.</title>
        <authorList>
            <person name="Lu H."/>
        </authorList>
    </citation>
    <scope>NUCLEOTIDE SEQUENCE [LARGE SCALE GENOMIC DNA]</scope>
    <source>
        <strain evidence="14 15">KCTC 42409</strain>
    </source>
</reference>
<dbReference type="Pfam" id="PF00639">
    <property type="entry name" value="Rotamase"/>
    <property type="match status" value="1"/>
</dbReference>
<keyword evidence="4 12" id="KW-0812">Transmembrane</keyword>
<comment type="caution">
    <text evidence="14">The sequence shown here is derived from an EMBL/GenBank/DDBJ whole genome shotgun (WGS) entry which is preliminary data.</text>
</comment>
<evidence type="ECO:0000256" key="4">
    <source>
        <dbReference type="ARBA" id="ARBA00022692"/>
    </source>
</evidence>
<evidence type="ECO:0000256" key="5">
    <source>
        <dbReference type="ARBA" id="ARBA00022989"/>
    </source>
</evidence>
<dbReference type="Proteomes" id="UP000484015">
    <property type="component" value="Unassembled WGS sequence"/>
</dbReference>
<name>A0A6L6Q305_9BURK</name>
<dbReference type="PROSITE" id="PS50198">
    <property type="entry name" value="PPIC_PPIASE_2"/>
    <property type="match status" value="1"/>
</dbReference>
<dbReference type="Pfam" id="PF13624">
    <property type="entry name" value="SurA_N_3"/>
    <property type="match status" value="1"/>
</dbReference>
<evidence type="ECO:0000259" key="13">
    <source>
        <dbReference type="PROSITE" id="PS50198"/>
    </source>
</evidence>
<evidence type="ECO:0000313" key="15">
    <source>
        <dbReference type="Proteomes" id="UP000484015"/>
    </source>
</evidence>
<keyword evidence="6 12" id="KW-0472">Membrane</keyword>
<evidence type="ECO:0000256" key="6">
    <source>
        <dbReference type="ARBA" id="ARBA00023136"/>
    </source>
</evidence>